<dbReference type="InterPro" id="IPR036365">
    <property type="entry name" value="PGBD-like_sf"/>
</dbReference>
<dbReference type="Pfam" id="PF00877">
    <property type="entry name" value="NLPC_P60"/>
    <property type="match status" value="1"/>
</dbReference>
<dbReference type="GO" id="GO:0008234">
    <property type="term" value="F:cysteine-type peptidase activity"/>
    <property type="evidence" value="ECO:0007669"/>
    <property type="project" value="UniProtKB-KW"/>
</dbReference>
<dbReference type="InterPro" id="IPR000064">
    <property type="entry name" value="NLP_P60_dom"/>
</dbReference>
<dbReference type="OrthoDB" id="9808890at2"/>
<evidence type="ECO:0000256" key="1">
    <source>
        <dbReference type="ARBA" id="ARBA00007074"/>
    </source>
</evidence>
<dbReference type="RefSeq" id="WP_095629353.1">
    <property type="nucleotide sequence ID" value="NZ_CAUWMV010000001.1"/>
</dbReference>
<keyword evidence="2" id="KW-0645">Protease</keyword>
<gene>
    <name evidence="7" type="ORF">DKB62_02355</name>
</gene>
<accession>A0A346AXB0</accession>
<dbReference type="SUPFAM" id="SSF47090">
    <property type="entry name" value="PGBD-like"/>
    <property type="match status" value="1"/>
</dbReference>
<dbReference type="GO" id="GO:0006508">
    <property type="term" value="P:proteolysis"/>
    <property type="evidence" value="ECO:0007669"/>
    <property type="project" value="UniProtKB-KW"/>
</dbReference>
<dbReference type="AlphaFoldDB" id="A0A346AXB0"/>
<organism evidence="7 8">
    <name type="scientific">Megasphaera stantonii</name>
    <dbReference type="NCBI Taxonomy" id="2144175"/>
    <lineage>
        <taxon>Bacteria</taxon>
        <taxon>Bacillati</taxon>
        <taxon>Bacillota</taxon>
        <taxon>Negativicutes</taxon>
        <taxon>Veillonellales</taxon>
        <taxon>Veillonellaceae</taxon>
        <taxon>Megasphaera</taxon>
    </lineage>
</organism>
<evidence type="ECO:0000256" key="5">
    <source>
        <dbReference type="SAM" id="MobiDB-lite"/>
    </source>
</evidence>
<dbReference type="InterPro" id="IPR038765">
    <property type="entry name" value="Papain-like_cys_pep_sf"/>
</dbReference>
<dbReference type="PANTHER" id="PTHR47053">
    <property type="entry name" value="MUREIN DD-ENDOPEPTIDASE MEPH-RELATED"/>
    <property type="match status" value="1"/>
</dbReference>
<evidence type="ECO:0000256" key="4">
    <source>
        <dbReference type="ARBA" id="ARBA00022807"/>
    </source>
</evidence>
<dbReference type="Proteomes" id="UP000254337">
    <property type="component" value="Chromosome"/>
</dbReference>
<evidence type="ECO:0000256" key="3">
    <source>
        <dbReference type="ARBA" id="ARBA00022801"/>
    </source>
</evidence>
<evidence type="ECO:0000256" key="6">
    <source>
        <dbReference type="SAM" id="SignalP"/>
    </source>
</evidence>
<feature type="signal peptide" evidence="6">
    <location>
        <begin position="1"/>
        <end position="24"/>
    </location>
</feature>
<dbReference type="KEGG" id="meg:DKB62_02355"/>
<keyword evidence="8" id="KW-1185">Reference proteome</keyword>
<reference evidence="7 8" key="1">
    <citation type="submission" date="2018-05" db="EMBL/GenBank/DDBJ databases">
        <title>Complete genome sequence of Megasphaera sp. AJH120T, isolated from the ceca of a chicken.</title>
        <authorList>
            <person name="Maki J."/>
            <person name="Looft T."/>
        </authorList>
    </citation>
    <scope>NUCLEOTIDE SEQUENCE [LARGE SCALE GENOMIC DNA]</scope>
    <source>
        <strain evidence="7 8">AJH120</strain>
    </source>
</reference>
<evidence type="ECO:0000256" key="2">
    <source>
        <dbReference type="ARBA" id="ARBA00022670"/>
    </source>
</evidence>
<keyword evidence="6" id="KW-0732">Signal</keyword>
<proteinExistence type="inferred from homology"/>
<dbReference type="Gene3D" id="3.90.1720.10">
    <property type="entry name" value="endopeptidase domain like (from Nostoc punctiforme)"/>
    <property type="match status" value="1"/>
</dbReference>
<dbReference type="Gene3D" id="1.10.101.10">
    <property type="entry name" value="PGBD-like superfamily/PGBD"/>
    <property type="match status" value="1"/>
</dbReference>
<keyword evidence="3" id="KW-0378">Hydrolase</keyword>
<dbReference type="InterPro" id="IPR051202">
    <property type="entry name" value="Peptidase_C40"/>
</dbReference>
<dbReference type="InterPro" id="IPR002477">
    <property type="entry name" value="Peptidoglycan-bd-like"/>
</dbReference>
<name>A0A346AXB0_9FIRM</name>
<protein>
    <submittedName>
        <fullName evidence="7">Uncharacterized protein</fullName>
    </submittedName>
</protein>
<evidence type="ECO:0000313" key="8">
    <source>
        <dbReference type="Proteomes" id="UP000254337"/>
    </source>
</evidence>
<sequence>MRNEIKRIWILAAVLAAMALPVGAADYYAVGDKGGDVLLLQKQLIKRGYDVEADGVFSKDMAKAVSKFQKDQKIQVSGKVGGWTYYLLTGKRTLMPKDSGSKAVQKPAKSKKKPVKKAKAKKADKTSKLKYTKLKSLKGSDHIGHQLVDSAYQYIGVPYVFGGNTPKGFDCSGFTKYVFSHNGIELPRMADEQYRMGFRVRKNELIPGDLVFFTTYEPGVSHTGIYVGDGNFISATSSGGIRVDSLKSGYWSERYIGAKRVR</sequence>
<feature type="region of interest" description="Disordered" evidence="5">
    <location>
        <begin position="97"/>
        <end position="124"/>
    </location>
</feature>
<feature type="compositionally biased region" description="Basic residues" evidence="5">
    <location>
        <begin position="108"/>
        <end position="120"/>
    </location>
</feature>
<dbReference type="SUPFAM" id="SSF54001">
    <property type="entry name" value="Cysteine proteinases"/>
    <property type="match status" value="1"/>
</dbReference>
<comment type="similarity">
    <text evidence="1">Belongs to the peptidase C40 family.</text>
</comment>
<keyword evidence="4" id="KW-0788">Thiol protease</keyword>
<dbReference type="EMBL" id="CP029462">
    <property type="protein sequence ID" value="AXL20503.1"/>
    <property type="molecule type" value="Genomic_DNA"/>
</dbReference>
<dbReference type="InterPro" id="IPR036366">
    <property type="entry name" value="PGBDSf"/>
</dbReference>
<feature type="chain" id="PRO_5041070791" evidence="6">
    <location>
        <begin position="25"/>
        <end position="262"/>
    </location>
</feature>
<dbReference type="PROSITE" id="PS51935">
    <property type="entry name" value="NLPC_P60"/>
    <property type="match status" value="1"/>
</dbReference>
<dbReference type="Pfam" id="PF01471">
    <property type="entry name" value="PG_binding_1"/>
    <property type="match status" value="1"/>
</dbReference>
<dbReference type="PANTHER" id="PTHR47053:SF1">
    <property type="entry name" value="MUREIN DD-ENDOPEPTIDASE MEPH-RELATED"/>
    <property type="match status" value="1"/>
</dbReference>
<evidence type="ECO:0000313" key="7">
    <source>
        <dbReference type="EMBL" id="AXL20503.1"/>
    </source>
</evidence>